<dbReference type="Proteomes" id="UP000266615">
    <property type="component" value="Unassembled WGS sequence"/>
</dbReference>
<protein>
    <submittedName>
        <fullName evidence="1">DUF664 domain-containing protein</fullName>
    </submittedName>
</protein>
<reference evidence="1 2" key="1">
    <citation type="submission" date="2018-09" db="EMBL/GenBank/DDBJ databases">
        <title>Nesterenkonia natronophila sp. nov., an alkaliphilic actinobacteriume isolated from a soda lake, and emended description of the genus Nesterenkonia.</title>
        <authorList>
            <person name="Menes R.J."/>
            <person name="Iriarte A."/>
        </authorList>
    </citation>
    <scope>NUCLEOTIDE SEQUENCE [LARGE SCALE GENOMIC DNA]</scope>
    <source>
        <strain evidence="1 2">M8</strain>
    </source>
</reference>
<name>A0A3A4F267_9MICC</name>
<evidence type="ECO:0000313" key="2">
    <source>
        <dbReference type="Proteomes" id="UP000266615"/>
    </source>
</evidence>
<comment type="caution">
    <text evidence="1">The sequence shown here is derived from an EMBL/GenBank/DDBJ whole genome shotgun (WGS) entry which is preliminary data.</text>
</comment>
<dbReference type="Gene3D" id="1.20.120.450">
    <property type="entry name" value="dinb family like domain"/>
    <property type="match status" value="1"/>
</dbReference>
<dbReference type="AlphaFoldDB" id="A0A3A4F267"/>
<dbReference type="InterPro" id="IPR007061">
    <property type="entry name" value="MST-like"/>
</dbReference>
<gene>
    <name evidence="1" type="ORF">D3250_08780</name>
</gene>
<dbReference type="Pfam" id="PF04978">
    <property type="entry name" value="MST"/>
    <property type="match status" value="1"/>
</dbReference>
<dbReference type="RefSeq" id="WP_119902942.1">
    <property type="nucleotide sequence ID" value="NZ_QYZP01000002.1"/>
</dbReference>
<dbReference type="OrthoDB" id="4807647at2"/>
<evidence type="ECO:0000313" key="1">
    <source>
        <dbReference type="EMBL" id="RJN32153.1"/>
    </source>
</evidence>
<accession>A0A3A4F267</accession>
<proteinExistence type="predicted"/>
<sequence>MVGSGIRSVLVEFILHKFDELVDLAAQLDDDAANTTTSTRGSNSVVQLVTHCCGMLRRWSSTVNLGVEVPRDREAEFEVVMPVAEVLTLAAEARAAFLTDIERTDLDAAPVFLPPGWNDFWTASCAGVLLHVLEELCQHLGQAEITRDVVLSDEADDGANMASSSSS</sequence>
<organism evidence="1 2">
    <name type="scientific">Nesterenkonia natronophila</name>
    <dbReference type="NCBI Taxonomy" id="2174932"/>
    <lineage>
        <taxon>Bacteria</taxon>
        <taxon>Bacillati</taxon>
        <taxon>Actinomycetota</taxon>
        <taxon>Actinomycetes</taxon>
        <taxon>Micrococcales</taxon>
        <taxon>Micrococcaceae</taxon>
        <taxon>Nesterenkonia</taxon>
    </lineage>
</organism>
<dbReference type="InterPro" id="IPR034660">
    <property type="entry name" value="DinB/YfiT-like"/>
</dbReference>
<dbReference type="SUPFAM" id="SSF109854">
    <property type="entry name" value="DinB/YfiT-like putative metalloenzymes"/>
    <property type="match status" value="1"/>
</dbReference>
<dbReference type="EMBL" id="QYZP01000002">
    <property type="protein sequence ID" value="RJN32153.1"/>
    <property type="molecule type" value="Genomic_DNA"/>
</dbReference>
<keyword evidence="2" id="KW-1185">Reference proteome</keyword>